<evidence type="ECO:0000259" key="4">
    <source>
        <dbReference type="Pfam" id="PF08541"/>
    </source>
</evidence>
<dbReference type="GO" id="GO:0044550">
    <property type="term" value="P:secondary metabolite biosynthetic process"/>
    <property type="evidence" value="ECO:0007669"/>
    <property type="project" value="TreeGrafter"/>
</dbReference>
<sequence length="341" mass="35694">MRFEDVWIAGTGGTHGELVPIEDAVAEGSYERIAADSTGMITVSQSRDAAPEMAVTAGRQALKESAELGVEVGPDAQVLHGCAGFQGIDMWSAAAWIGGELLGTRLDCLPTTVQAWSNGSLASLAIAANTLTARPEVPATLITVADRFAPPTDRYYASPGMVFGDGGAAAVVTRGGGRLRLLSCVAETDTVLGGLSMGDEKFRPAPPGEPPDARRRTREFLARGEVSLRDVQQRSAERTRSVVSRALAEAGLSTERVDWFVPPFVGRMLYREAFVRPSGVTVHNTLLDLGLTIGHLGAGDGLFALNHLISAGLLEPGAHVLLIGTGMGFTFSAAVLAASRG</sequence>
<evidence type="ECO:0000256" key="2">
    <source>
        <dbReference type="ARBA" id="ARBA00023315"/>
    </source>
</evidence>
<dbReference type="Pfam" id="PF08545">
    <property type="entry name" value="ACP_syn_III"/>
    <property type="match status" value="1"/>
</dbReference>
<dbReference type="Gene3D" id="3.40.47.10">
    <property type="match status" value="2"/>
</dbReference>
<name>A0A542DPV6_AMYCI</name>
<dbReference type="InterPro" id="IPR013747">
    <property type="entry name" value="ACP_syn_III_C"/>
</dbReference>
<dbReference type="GO" id="GO:0006633">
    <property type="term" value="P:fatty acid biosynthetic process"/>
    <property type="evidence" value="ECO:0007669"/>
    <property type="project" value="InterPro"/>
</dbReference>
<dbReference type="EMBL" id="VFML01000001">
    <property type="protein sequence ID" value="TQJ05140.1"/>
    <property type="molecule type" value="Genomic_DNA"/>
</dbReference>
<dbReference type="CDD" id="cd00827">
    <property type="entry name" value="init_cond_enzymes"/>
    <property type="match status" value="1"/>
</dbReference>
<gene>
    <name evidence="6" type="ORF">FB471_4964</name>
</gene>
<feature type="domain" description="Beta-ketoacyl-[acyl-carrier-protein] synthase III C-terminal" evidence="4">
    <location>
        <begin position="247"/>
        <end position="336"/>
    </location>
</feature>
<feature type="domain" description="Beta-ketoacyl-[acyl-carrier-protein] synthase III N-terminal" evidence="5">
    <location>
        <begin position="113"/>
        <end position="189"/>
    </location>
</feature>
<organism evidence="6 7">
    <name type="scientific">Amycolatopsis cihanbeyliensis</name>
    <dbReference type="NCBI Taxonomy" id="1128664"/>
    <lineage>
        <taxon>Bacteria</taxon>
        <taxon>Bacillati</taxon>
        <taxon>Actinomycetota</taxon>
        <taxon>Actinomycetes</taxon>
        <taxon>Pseudonocardiales</taxon>
        <taxon>Pseudonocardiaceae</taxon>
        <taxon>Amycolatopsis</taxon>
    </lineage>
</organism>
<dbReference type="PANTHER" id="PTHR34069:SF2">
    <property type="entry name" value="BETA-KETOACYL-[ACYL-CARRIER-PROTEIN] SYNTHASE III"/>
    <property type="match status" value="1"/>
</dbReference>
<dbReference type="InterPro" id="IPR016039">
    <property type="entry name" value="Thiolase-like"/>
</dbReference>
<dbReference type="InterPro" id="IPR013751">
    <property type="entry name" value="ACP_syn_III_N"/>
</dbReference>
<evidence type="ECO:0000256" key="3">
    <source>
        <dbReference type="SAM" id="Phobius"/>
    </source>
</evidence>
<dbReference type="AlphaFoldDB" id="A0A542DPV6"/>
<protein>
    <submittedName>
        <fullName evidence="6">3-oxoacyl-[acyl-carrier-protein] synthase-3</fullName>
    </submittedName>
</protein>
<evidence type="ECO:0000313" key="7">
    <source>
        <dbReference type="Proteomes" id="UP000320876"/>
    </source>
</evidence>
<dbReference type="PANTHER" id="PTHR34069">
    <property type="entry name" value="3-OXOACYL-[ACYL-CARRIER-PROTEIN] SYNTHASE 3"/>
    <property type="match status" value="1"/>
</dbReference>
<reference evidence="6 7" key="1">
    <citation type="submission" date="2019-06" db="EMBL/GenBank/DDBJ databases">
        <title>Sequencing the genomes of 1000 actinobacteria strains.</title>
        <authorList>
            <person name="Klenk H.-P."/>
        </authorList>
    </citation>
    <scope>NUCLEOTIDE SEQUENCE [LARGE SCALE GENOMIC DNA]</scope>
    <source>
        <strain evidence="6 7">DSM 45679</strain>
    </source>
</reference>
<feature type="transmembrane region" description="Helical" evidence="3">
    <location>
        <begin position="318"/>
        <end position="338"/>
    </location>
</feature>
<proteinExistence type="predicted"/>
<dbReference type="GO" id="GO:0004315">
    <property type="term" value="F:3-oxoacyl-[acyl-carrier-protein] synthase activity"/>
    <property type="evidence" value="ECO:0007669"/>
    <property type="project" value="InterPro"/>
</dbReference>
<keyword evidence="3" id="KW-0812">Transmembrane</keyword>
<keyword evidence="3" id="KW-0472">Membrane</keyword>
<accession>A0A542DPV6</accession>
<keyword evidence="3" id="KW-1133">Transmembrane helix</keyword>
<keyword evidence="7" id="KW-1185">Reference proteome</keyword>
<keyword evidence="2" id="KW-0012">Acyltransferase</keyword>
<evidence type="ECO:0000313" key="6">
    <source>
        <dbReference type="EMBL" id="TQJ05140.1"/>
    </source>
</evidence>
<keyword evidence="1" id="KW-0808">Transferase</keyword>
<dbReference type="OrthoDB" id="7055207at2"/>
<dbReference type="SUPFAM" id="SSF53901">
    <property type="entry name" value="Thiolase-like"/>
    <property type="match status" value="2"/>
</dbReference>
<comment type="caution">
    <text evidence="6">The sequence shown here is derived from an EMBL/GenBank/DDBJ whole genome shotgun (WGS) entry which is preliminary data.</text>
</comment>
<evidence type="ECO:0000259" key="5">
    <source>
        <dbReference type="Pfam" id="PF08545"/>
    </source>
</evidence>
<dbReference type="Proteomes" id="UP000320876">
    <property type="component" value="Unassembled WGS sequence"/>
</dbReference>
<dbReference type="RefSeq" id="WP_142000712.1">
    <property type="nucleotide sequence ID" value="NZ_VFML01000001.1"/>
</dbReference>
<evidence type="ECO:0000256" key="1">
    <source>
        <dbReference type="ARBA" id="ARBA00022679"/>
    </source>
</evidence>
<dbReference type="Pfam" id="PF08541">
    <property type="entry name" value="ACP_syn_III_C"/>
    <property type="match status" value="1"/>
</dbReference>